<evidence type="ECO:0000313" key="4">
    <source>
        <dbReference type="Proteomes" id="UP000585474"/>
    </source>
</evidence>
<comment type="function">
    <text evidence="2">Part of the endoplasmic reticulum membrane protein complex (EMC) that enables the energy-independent insertion into endoplasmic reticulum membranes of newly synthesized membrane proteins.</text>
</comment>
<sequence length="129" mass="14078">MLRVLKISVPGYNPLNILSDSVCLAVAKAWPPNYEVVLYTVGGLENLQAAKKYYASVIDLTGGKNTRALFGICLCTFAIGQLTKGRNKEEKESLELQSLAATALEKDYKQIAPSKLSLLRSTLKSLKLS</sequence>
<accession>A0A7J0F0M7</accession>
<keyword evidence="2" id="KW-0256">Endoplasmic reticulum</keyword>
<keyword evidence="1" id="KW-0802">TPR repeat</keyword>
<comment type="similarity">
    <text evidence="2">Belongs to the EMC2 family.</text>
</comment>
<gene>
    <name evidence="3" type="ORF">Acr_08g0004220</name>
</gene>
<dbReference type="PANTHER" id="PTHR12760">
    <property type="entry name" value="TETRATRICOPEPTIDE REPEAT PROTEIN"/>
    <property type="match status" value="1"/>
</dbReference>
<dbReference type="InterPro" id="IPR039856">
    <property type="entry name" value="EMC2-like"/>
</dbReference>
<proteinExistence type="inferred from homology"/>
<evidence type="ECO:0000256" key="2">
    <source>
        <dbReference type="RuleBase" id="RU367091"/>
    </source>
</evidence>
<protein>
    <recommendedName>
        <fullName evidence="2">ER membrane protein complex subunit 2</fullName>
    </recommendedName>
</protein>
<dbReference type="Proteomes" id="UP000585474">
    <property type="component" value="Unassembled WGS sequence"/>
</dbReference>
<keyword evidence="4" id="KW-1185">Reference proteome</keyword>
<dbReference type="OrthoDB" id="124397at2759"/>
<keyword evidence="2" id="KW-0472">Membrane</keyword>
<keyword evidence="3" id="KW-0808">Transferase</keyword>
<comment type="caution">
    <text evidence="3">The sequence shown here is derived from an EMBL/GenBank/DDBJ whole genome shotgun (WGS) entry which is preliminary data.</text>
</comment>
<dbReference type="AlphaFoldDB" id="A0A7J0F0M7"/>
<dbReference type="EMBL" id="BJWL01000008">
    <property type="protein sequence ID" value="GFY92026.1"/>
    <property type="molecule type" value="Genomic_DNA"/>
</dbReference>
<organism evidence="3 4">
    <name type="scientific">Actinidia rufa</name>
    <dbReference type="NCBI Taxonomy" id="165716"/>
    <lineage>
        <taxon>Eukaryota</taxon>
        <taxon>Viridiplantae</taxon>
        <taxon>Streptophyta</taxon>
        <taxon>Embryophyta</taxon>
        <taxon>Tracheophyta</taxon>
        <taxon>Spermatophyta</taxon>
        <taxon>Magnoliopsida</taxon>
        <taxon>eudicotyledons</taxon>
        <taxon>Gunneridae</taxon>
        <taxon>Pentapetalae</taxon>
        <taxon>asterids</taxon>
        <taxon>Ericales</taxon>
        <taxon>Actinidiaceae</taxon>
        <taxon>Actinidia</taxon>
    </lineage>
</organism>
<evidence type="ECO:0000313" key="3">
    <source>
        <dbReference type="EMBL" id="GFY92026.1"/>
    </source>
</evidence>
<name>A0A7J0F0M7_9ERIC</name>
<reference evidence="3 4" key="1">
    <citation type="submission" date="2019-07" db="EMBL/GenBank/DDBJ databases">
        <title>De Novo Assembly of kiwifruit Actinidia rufa.</title>
        <authorList>
            <person name="Sugita-Konishi S."/>
            <person name="Sato K."/>
            <person name="Mori E."/>
            <person name="Abe Y."/>
            <person name="Kisaki G."/>
            <person name="Hamano K."/>
            <person name="Suezawa K."/>
            <person name="Otani M."/>
            <person name="Fukuda T."/>
            <person name="Manabe T."/>
            <person name="Gomi K."/>
            <person name="Tabuchi M."/>
            <person name="Akimitsu K."/>
            <person name="Kataoka I."/>
        </authorList>
    </citation>
    <scope>NUCLEOTIDE SEQUENCE [LARGE SCALE GENOMIC DNA]</scope>
    <source>
        <strain evidence="4">cv. Fuchu</strain>
    </source>
</reference>
<dbReference type="GO" id="GO:0016740">
    <property type="term" value="F:transferase activity"/>
    <property type="evidence" value="ECO:0007669"/>
    <property type="project" value="UniProtKB-KW"/>
</dbReference>
<comment type="subcellular location">
    <subcellularLocation>
        <location evidence="2">Endoplasmic reticulum membrane</location>
        <topology evidence="2">Peripheral membrane protein</topology>
        <orientation evidence="2">Cytoplasmic side</orientation>
    </subcellularLocation>
</comment>
<dbReference type="GO" id="GO:0072546">
    <property type="term" value="C:EMC complex"/>
    <property type="evidence" value="ECO:0007669"/>
    <property type="project" value="UniProtKB-UniRule"/>
</dbReference>
<comment type="subunit">
    <text evidence="2">Component of the ER membrane protein complex (EMC).</text>
</comment>
<evidence type="ECO:0000256" key="1">
    <source>
        <dbReference type="ARBA" id="ARBA00022803"/>
    </source>
</evidence>